<dbReference type="InterPro" id="IPR046328">
    <property type="entry name" value="ETS_fam"/>
</dbReference>
<dbReference type="SMART" id="SM00413">
    <property type="entry name" value="ETS"/>
    <property type="match status" value="1"/>
</dbReference>
<proteinExistence type="inferred from homology"/>
<dbReference type="SUPFAM" id="SSF46785">
    <property type="entry name" value="Winged helix' DNA-binding domain"/>
    <property type="match status" value="1"/>
</dbReference>
<evidence type="ECO:0000256" key="10">
    <source>
        <dbReference type="ARBA" id="ARBA00023242"/>
    </source>
</evidence>
<dbReference type="PRINTS" id="PR00454">
    <property type="entry name" value="ETSDOMAIN"/>
</dbReference>
<keyword evidence="17" id="KW-1185">Reference proteome</keyword>
<dbReference type="InterPro" id="IPR036390">
    <property type="entry name" value="WH_DNA-bd_sf"/>
</dbReference>
<dbReference type="OrthoDB" id="6365676at2759"/>
<feature type="compositionally biased region" description="Polar residues" evidence="13">
    <location>
        <begin position="538"/>
        <end position="552"/>
    </location>
</feature>
<keyword evidence="6" id="KW-0862">Zinc</keyword>
<dbReference type="Gene3D" id="3.30.160.60">
    <property type="entry name" value="Classic Zinc Finger"/>
    <property type="match status" value="3"/>
</dbReference>
<dbReference type="EMBL" id="JAHKSW010000021">
    <property type="protein sequence ID" value="KAG7318847.1"/>
    <property type="molecule type" value="Genomic_DNA"/>
</dbReference>
<evidence type="ECO:0000256" key="1">
    <source>
        <dbReference type="ARBA" id="ARBA00004123"/>
    </source>
</evidence>
<evidence type="ECO:0000259" key="14">
    <source>
        <dbReference type="PROSITE" id="PS50061"/>
    </source>
</evidence>
<dbReference type="PROSITE" id="PS50061">
    <property type="entry name" value="ETS_DOMAIN_3"/>
    <property type="match status" value="1"/>
</dbReference>
<evidence type="ECO:0000256" key="9">
    <source>
        <dbReference type="ARBA" id="ARBA00023163"/>
    </source>
</evidence>
<feature type="region of interest" description="Disordered" evidence="13">
    <location>
        <begin position="690"/>
        <end position="734"/>
    </location>
</feature>
<feature type="domain" description="C2H2-type" evidence="15">
    <location>
        <begin position="304"/>
        <end position="333"/>
    </location>
</feature>
<reference evidence="16 17" key="1">
    <citation type="submission" date="2021-06" db="EMBL/GenBank/DDBJ databases">
        <title>Chromosome-level genome assembly of the red-tail catfish (Hemibagrus wyckioides).</title>
        <authorList>
            <person name="Shao F."/>
        </authorList>
    </citation>
    <scope>NUCLEOTIDE SEQUENCE [LARGE SCALE GENOMIC DNA]</scope>
    <source>
        <strain evidence="16">EC202008001</strain>
        <tissue evidence="16">Blood</tissue>
    </source>
</reference>
<gene>
    <name evidence="16" type="ORF">KOW79_017321</name>
</gene>
<dbReference type="PROSITE" id="PS00346">
    <property type="entry name" value="ETS_DOMAIN_2"/>
    <property type="match status" value="1"/>
</dbReference>
<sequence>MVSLSDKPVAIANDSLMLLTLPCMEAGGSETGSEGGSSASCSSPEMGDTAAGLGEEEEDDDEEEEEDGLLNFDLTSGLEEVSRFPDFTLHVSNSFSPTLEDIEEFLMEKMEQVEKGLGIPDAEAEQVIDKDVASPTSQLDSTAVKSSTQTPASQTASATASSAPVLVGAPVVLQIQPVQISHPLPQTNPPANGVRVAHLVLSVQGGQNVALLYPQTPSATVLPIVGETGCQDQKYVKIAPLPIAFRAVGIAGTSLVKAIPPRPPRPSTENLRVHKCSHPGCEKMYTKSSHLKAHFRRHTGEKPYLCSWPDCGWRFSRSDELSRHRRSHSGVKPYKCTMCDKKFARSDHLSKHTKEEKRYRCIPVGTGYKKLEVNKLRFPEQSYIAFRSIEQEQTNEDILDGSNLAEESMDSSVTLWQFLLQLLLDPGSKQLICWTNEDGEFKLLQAEQVAKLWGARKNKPSMNYDKLSRALRYYYDKNIIKKVNGQKFVYRFVSYPDILNADYASRAEGAEASPLPSPEQQPNKVQPTSNKATKDTFKSGSTAPSQSKSSGRNDYIHSGLYTSFTLTSLQAGTQLFKSIKMENPGEKMAEKKDAMQPPSVIKFGTLPPTRAPTQRAADKLTPPTQPVQPTMSEPEEEQLTPTTPLEVNSGSDAAPMSIILSGISPSLGCPSPSPSTLADSKELIIDTDVESVSSQPTELQLQFQPSSESNSSDLSLSLSRSQSGKNSKKPRGLELMPTVLVSSSDLSPLNLSSPSLPTASLTPAFLQTPLLLTPSPLLPNIHFWSTLSPVAPISPARRQGAHTLFQFPSVLSSTQFSVPVHNLDGTNTPGPLSPDPQKT</sequence>
<dbReference type="Proteomes" id="UP000824219">
    <property type="component" value="Linkage Group LG21"/>
</dbReference>
<keyword evidence="4" id="KW-0677">Repeat</keyword>
<feature type="compositionally biased region" description="Polar residues" evidence="13">
    <location>
        <begin position="518"/>
        <end position="531"/>
    </location>
</feature>
<dbReference type="InterPro" id="IPR036236">
    <property type="entry name" value="Znf_C2H2_sf"/>
</dbReference>
<dbReference type="Gene3D" id="1.10.10.10">
    <property type="entry name" value="Winged helix-like DNA-binding domain superfamily/Winged helix DNA-binding domain"/>
    <property type="match status" value="1"/>
</dbReference>
<feature type="domain" description="C2H2-type" evidence="15">
    <location>
        <begin position="334"/>
        <end position="370"/>
    </location>
</feature>
<keyword evidence="7" id="KW-0805">Transcription regulation</keyword>
<feature type="region of interest" description="Disordered" evidence="13">
    <location>
        <begin position="605"/>
        <end position="652"/>
    </location>
</feature>
<dbReference type="PANTHER" id="PTHR11849:SF21">
    <property type="entry name" value="ETS DOMAIN-CONTAINING PROTEIN ELK-4"/>
    <property type="match status" value="1"/>
</dbReference>
<feature type="domain" description="C2H2-type" evidence="15">
    <location>
        <begin position="274"/>
        <end position="303"/>
    </location>
</feature>
<dbReference type="FunFam" id="3.30.160.60:FF:000624">
    <property type="entry name" value="zinc finger protein 697"/>
    <property type="match status" value="1"/>
</dbReference>
<dbReference type="SUPFAM" id="SSF57667">
    <property type="entry name" value="beta-beta-alpha zinc fingers"/>
    <property type="match status" value="2"/>
</dbReference>
<feature type="compositionally biased region" description="Low complexity" evidence="13">
    <location>
        <begin position="36"/>
        <end position="47"/>
    </location>
</feature>
<comment type="caution">
    <text evidence="16">The sequence shown here is derived from an EMBL/GenBank/DDBJ whole genome shotgun (WGS) entry which is preliminary data.</text>
</comment>
<evidence type="ECO:0000256" key="12">
    <source>
        <dbReference type="RuleBase" id="RU004019"/>
    </source>
</evidence>
<dbReference type="PROSITE" id="PS50157">
    <property type="entry name" value="ZINC_FINGER_C2H2_2"/>
    <property type="match status" value="3"/>
</dbReference>
<dbReference type="SMART" id="SM00355">
    <property type="entry name" value="ZnF_C2H2"/>
    <property type="match status" value="3"/>
</dbReference>
<evidence type="ECO:0000313" key="17">
    <source>
        <dbReference type="Proteomes" id="UP000824219"/>
    </source>
</evidence>
<feature type="compositionally biased region" description="Acidic residues" evidence="13">
    <location>
        <begin position="54"/>
        <end position="67"/>
    </location>
</feature>
<keyword evidence="3" id="KW-0479">Metal-binding</keyword>
<feature type="compositionally biased region" description="Polar residues" evidence="13">
    <location>
        <begin position="690"/>
        <end position="705"/>
    </location>
</feature>
<evidence type="ECO:0000259" key="15">
    <source>
        <dbReference type="PROSITE" id="PS50157"/>
    </source>
</evidence>
<dbReference type="GO" id="GO:0000981">
    <property type="term" value="F:DNA-binding transcription factor activity, RNA polymerase II-specific"/>
    <property type="evidence" value="ECO:0007669"/>
    <property type="project" value="TreeGrafter"/>
</dbReference>
<feature type="region of interest" description="Disordered" evidence="13">
    <location>
        <begin position="27"/>
        <end position="67"/>
    </location>
</feature>
<evidence type="ECO:0000256" key="4">
    <source>
        <dbReference type="ARBA" id="ARBA00022737"/>
    </source>
</evidence>
<dbReference type="Pfam" id="PF00096">
    <property type="entry name" value="zf-C2H2"/>
    <property type="match status" value="2"/>
</dbReference>
<name>A0A9D3SCC3_9TELE</name>
<feature type="domain" description="ETS" evidence="14">
    <location>
        <begin position="413"/>
        <end position="493"/>
    </location>
</feature>
<protein>
    <recommendedName>
        <fullName evidence="18">ETS domain-containing protein</fullName>
    </recommendedName>
</protein>
<organism evidence="16 17">
    <name type="scientific">Hemibagrus wyckioides</name>
    <dbReference type="NCBI Taxonomy" id="337641"/>
    <lineage>
        <taxon>Eukaryota</taxon>
        <taxon>Metazoa</taxon>
        <taxon>Chordata</taxon>
        <taxon>Craniata</taxon>
        <taxon>Vertebrata</taxon>
        <taxon>Euteleostomi</taxon>
        <taxon>Actinopterygii</taxon>
        <taxon>Neopterygii</taxon>
        <taxon>Teleostei</taxon>
        <taxon>Ostariophysi</taxon>
        <taxon>Siluriformes</taxon>
        <taxon>Bagridae</taxon>
        <taxon>Hemibagrus</taxon>
    </lineage>
</organism>
<evidence type="ECO:0000256" key="11">
    <source>
        <dbReference type="PROSITE-ProRule" id="PRU00042"/>
    </source>
</evidence>
<dbReference type="AlphaFoldDB" id="A0A9D3SCC3"/>
<dbReference type="GO" id="GO:0030154">
    <property type="term" value="P:cell differentiation"/>
    <property type="evidence" value="ECO:0007669"/>
    <property type="project" value="TreeGrafter"/>
</dbReference>
<feature type="compositionally biased region" description="Low complexity" evidence="13">
    <location>
        <begin position="146"/>
        <end position="156"/>
    </location>
</feature>
<dbReference type="GO" id="GO:0043565">
    <property type="term" value="F:sequence-specific DNA binding"/>
    <property type="evidence" value="ECO:0007669"/>
    <property type="project" value="InterPro"/>
</dbReference>
<keyword evidence="10 12" id="KW-0539">Nucleus</keyword>
<evidence type="ECO:0000256" key="3">
    <source>
        <dbReference type="ARBA" id="ARBA00022723"/>
    </source>
</evidence>
<evidence type="ECO:0000256" key="8">
    <source>
        <dbReference type="ARBA" id="ARBA00023125"/>
    </source>
</evidence>
<evidence type="ECO:0000256" key="2">
    <source>
        <dbReference type="ARBA" id="ARBA00005562"/>
    </source>
</evidence>
<dbReference type="PROSITE" id="PS00028">
    <property type="entry name" value="ZINC_FINGER_C2H2_1"/>
    <property type="match status" value="2"/>
</dbReference>
<dbReference type="InterPro" id="IPR000418">
    <property type="entry name" value="Ets_dom"/>
</dbReference>
<dbReference type="InterPro" id="IPR013087">
    <property type="entry name" value="Znf_C2H2_type"/>
</dbReference>
<evidence type="ECO:0000313" key="16">
    <source>
        <dbReference type="EMBL" id="KAG7318847.1"/>
    </source>
</evidence>
<keyword evidence="8 12" id="KW-0238">DNA-binding</keyword>
<comment type="subcellular location">
    <subcellularLocation>
        <location evidence="1 12">Nucleus</location>
    </subcellularLocation>
</comment>
<evidence type="ECO:0008006" key="18">
    <source>
        <dbReference type="Google" id="ProtNLM"/>
    </source>
</evidence>
<dbReference type="InterPro" id="IPR036388">
    <property type="entry name" value="WH-like_DNA-bd_sf"/>
</dbReference>
<dbReference type="GO" id="GO:0008270">
    <property type="term" value="F:zinc ion binding"/>
    <property type="evidence" value="ECO:0007669"/>
    <property type="project" value="UniProtKB-KW"/>
</dbReference>
<feature type="region of interest" description="Disordered" evidence="13">
    <location>
        <begin position="509"/>
        <end position="554"/>
    </location>
</feature>
<comment type="similarity">
    <text evidence="2 12">Belongs to the ETS family.</text>
</comment>
<dbReference type="FunFam" id="3.30.160.60:FF:000018">
    <property type="entry name" value="Krueppel-like factor 15"/>
    <property type="match status" value="1"/>
</dbReference>
<dbReference type="PROSITE" id="PS00345">
    <property type="entry name" value="ETS_DOMAIN_1"/>
    <property type="match status" value="1"/>
</dbReference>
<keyword evidence="5 11" id="KW-0863">Zinc-finger</keyword>
<dbReference type="Pfam" id="PF00178">
    <property type="entry name" value="Ets"/>
    <property type="match status" value="1"/>
</dbReference>
<feature type="compositionally biased region" description="Low complexity" evidence="13">
    <location>
        <begin position="706"/>
        <end position="723"/>
    </location>
</feature>
<evidence type="ECO:0000256" key="5">
    <source>
        <dbReference type="ARBA" id="ARBA00022771"/>
    </source>
</evidence>
<keyword evidence="9" id="KW-0804">Transcription</keyword>
<feature type="region of interest" description="Disordered" evidence="13">
    <location>
        <begin position="133"/>
        <end position="156"/>
    </location>
</feature>
<dbReference type="PANTHER" id="PTHR11849">
    <property type="entry name" value="ETS"/>
    <property type="match status" value="1"/>
</dbReference>
<feature type="compositionally biased region" description="Polar residues" evidence="13">
    <location>
        <begin position="134"/>
        <end position="145"/>
    </location>
</feature>
<accession>A0A9D3SCC3</accession>
<evidence type="ECO:0000256" key="6">
    <source>
        <dbReference type="ARBA" id="ARBA00022833"/>
    </source>
</evidence>
<dbReference type="FunFam" id="3.30.160.60:FF:002639">
    <property type="entry name" value="Kruppel-Like Factor (Zinc finger protein)"/>
    <property type="match status" value="1"/>
</dbReference>
<evidence type="ECO:0000256" key="7">
    <source>
        <dbReference type="ARBA" id="ARBA00023015"/>
    </source>
</evidence>
<evidence type="ECO:0000256" key="13">
    <source>
        <dbReference type="SAM" id="MobiDB-lite"/>
    </source>
</evidence>
<dbReference type="GO" id="GO:0005634">
    <property type="term" value="C:nucleus"/>
    <property type="evidence" value="ECO:0007669"/>
    <property type="project" value="UniProtKB-SubCell"/>
</dbReference>